<organism evidence="1 2">
    <name type="scientific">Gemella bergeri ATCC 700627</name>
    <dbReference type="NCBI Taxonomy" id="1321820"/>
    <lineage>
        <taxon>Bacteria</taxon>
        <taxon>Bacillati</taxon>
        <taxon>Bacillota</taxon>
        <taxon>Bacilli</taxon>
        <taxon>Bacillales</taxon>
        <taxon>Gemellaceae</taxon>
        <taxon>Gemella</taxon>
    </lineage>
</organism>
<proteinExistence type="predicted"/>
<evidence type="ECO:0000313" key="1">
    <source>
        <dbReference type="EMBL" id="ERK57705.1"/>
    </source>
</evidence>
<dbReference type="EMBL" id="AWVP01000062">
    <property type="protein sequence ID" value="ERK57705.1"/>
    <property type="molecule type" value="Genomic_DNA"/>
</dbReference>
<dbReference type="AlphaFoldDB" id="U2Q4K1"/>
<reference evidence="1 2" key="1">
    <citation type="submission" date="2013-08" db="EMBL/GenBank/DDBJ databases">
        <authorList>
            <person name="Weinstock G."/>
            <person name="Sodergren E."/>
            <person name="Wylie T."/>
            <person name="Fulton L."/>
            <person name="Fulton R."/>
            <person name="Fronick C."/>
            <person name="O'Laughlin M."/>
            <person name="Godfrey J."/>
            <person name="Miner T."/>
            <person name="Herter B."/>
            <person name="Appelbaum E."/>
            <person name="Cordes M."/>
            <person name="Lek S."/>
            <person name="Wollam A."/>
            <person name="Pepin K.H."/>
            <person name="Palsikar V.B."/>
            <person name="Mitreva M."/>
            <person name="Wilson R.K."/>
        </authorList>
    </citation>
    <scope>NUCLEOTIDE SEQUENCE [LARGE SCALE GENOMIC DNA]</scope>
    <source>
        <strain evidence="1 2">ATCC 700627</strain>
    </source>
</reference>
<dbReference type="Proteomes" id="UP000016637">
    <property type="component" value="Unassembled WGS sequence"/>
</dbReference>
<keyword evidence="2" id="KW-1185">Reference proteome</keyword>
<accession>U2Q4K1</accession>
<evidence type="ECO:0000313" key="2">
    <source>
        <dbReference type="Proteomes" id="UP000016637"/>
    </source>
</evidence>
<sequence length="127" mass="14729">MTQFNEFVAKLINKTIHNKITWNELTYVPNEIVEMVSEKSNKSLVFNLQTKTSNENILGFFTANNNISIYIFKDAPNLLFLTDGKYKNIKSIAIDSNLMLKLYKTIETLYNKDQATLNNMINSFFND</sequence>
<comment type="caution">
    <text evidence="1">The sequence shown here is derived from an EMBL/GenBank/DDBJ whole genome shotgun (WGS) entry which is preliminary data.</text>
</comment>
<gene>
    <name evidence="1" type="ORF">HMPREF1983_01030</name>
</gene>
<dbReference type="RefSeq" id="WP_021753686.1">
    <property type="nucleotide sequence ID" value="NZ_KI271875.1"/>
</dbReference>
<name>U2Q4K1_9BACL</name>
<dbReference type="HOGENOM" id="CLU_1967380_0_0_9"/>
<protein>
    <submittedName>
        <fullName evidence="1">Uncharacterized protein</fullName>
    </submittedName>
</protein>